<dbReference type="GeneID" id="118424227"/>
<evidence type="ECO:0000256" key="4">
    <source>
        <dbReference type="ARBA" id="ARBA00022692"/>
    </source>
</evidence>
<dbReference type="Pfam" id="PF03567">
    <property type="entry name" value="Sulfotransfer_2"/>
    <property type="match status" value="1"/>
</dbReference>
<accession>A0A9J7LV05</accession>
<evidence type="ECO:0000256" key="5">
    <source>
        <dbReference type="ARBA" id="ARBA00022989"/>
    </source>
</evidence>
<keyword evidence="7 9" id="KW-0472">Membrane</keyword>
<gene>
    <name evidence="11" type="primary">LOC118424227</name>
</gene>
<keyword evidence="9" id="KW-0119">Carbohydrate metabolism</keyword>
<comment type="similarity">
    <text evidence="2 9">Belongs to the sulfotransferase 2 family.</text>
</comment>
<dbReference type="EC" id="2.8.2.-" evidence="9"/>
<evidence type="ECO:0000256" key="1">
    <source>
        <dbReference type="ARBA" id="ARBA00004323"/>
    </source>
</evidence>
<dbReference type="OrthoDB" id="2019940at2759"/>
<keyword evidence="9" id="KW-0735">Signal-anchor</keyword>
<dbReference type="GO" id="GO:0016051">
    <property type="term" value="P:carbohydrate biosynthetic process"/>
    <property type="evidence" value="ECO:0007669"/>
    <property type="project" value="InterPro"/>
</dbReference>
<comment type="subcellular location">
    <subcellularLocation>
        <location evidence="1 9">Golgi apparatus membrane</location>
        <topology evidence="1 9">Single-pass type II membrane protein</topology>
    </subcellularLocation>
</comment>
<evidence type="ECO:0000256" key="7">
    <source>
        <dbReference type="ARBA" id="ARBA00023136"/>
    </source>
</evidence>
<evidence type="ECO:0000256" key="3">
    <source>
        <dbReference type="ARBA" id="ARBA00022679"/>
    </source>
</evidence>
<dbReference type="PANTHER" id="PTHR12137">
    <property type="entry name" value="CARBOHYDRATE SULFOTRANSFERASE"/>
    <property type="match status" value="1"/>
</dbReference>
<keyword evidence="6 9" id="KW-0333">Golgi apparatus</keyword>
<keyword evidence="5 9" id="KW-1133">Transmembrane helix</keyword>
<name>A0A9J7LV05_BRAFL</name>
<dbReference type="RefSeq" id="XP_035688664.1">
    <property type="nucleotide sequence ID" value="XM_035832771.1"/>
</dbReference>
<dbReference type="InterPro" id="IPR005331">
    <property type="entry name" value="Sulfotransferase"/>
</dbReference>
<organism evidence="10 11">
    <name type="scientific">Branchiostoma floridae</name>
    <name type="common">Florida lancelet</name>
    <name type="synonym">Amphioxus</name>
    <dbReference type="NCBI Taxonomy" id="7739"/>
    <lineage>
        <taxon>Eukaryota</taxon>
        <taxon>Metazoa</taxon>
        <taxon>Chordata</taxon>
        <taxon>Cephalochordata</taxon>
        <taxon>Leptocardii</taxon>
        <taxon>Amphioxiformes</taxon>
        <taxon>Branchiostomatidae</taxon>
        <taxon>Branchiostoma</taxon>
    </lineage>
</organism>
<protein>
    <recommendedName>
        <fullName evidence="9">Carbohydrate sulfotransferase</fullName>
        <ecNumber evidence="9">2.8.2.-</ecNumber>
    </recommendedName>
</protein>
<keyword evidence="4 9" id="KW-0812">Transmembrane</keyword>
<dbReference type="GO" id="GO:0000139">
    <property type="term" value="C:Golgi membrane"/>
    <property type="evidence" value="ECO:0007669"/>
    <property type="project" value="UniProtKB-SubCell"/>
</dbReference>
<dbReference type="GO" id="GO:0008146">
    <property type="term" value="F:sulfotransferase activity"/>
    <property type="evidence" value="ECO:0000318"/>
    <property type="project" value="GO_Central"/>
</dbReference>
<evidence type="ECO:0000256" key="8">
    <source>
        <dbReference type="ARBA" id="ARBA00023180"/>
    </source>
</evidence>
<sequence>MFNCWKSQQQHKKTTCIFLLCMTTLIVLTYWVTGDLPNISNPRQYKTGENASQINFGYKTKKRGSGTHLLKQQCRNATQASKTDFAHVLRNLVVIDRYKVLYCRAGKTGSWTTLQLLYNLELETNMSRRDVRKLAEKKPLPVLSDFSQDGITHRLATYKKFLVARNPLERLASVWSGFFLTYPQFGWNERYQGMLRVICPENSTKNETCHEATEIKGNGNKTHRLVPFRAFIKALAENRTEFSNQHWRPINELCSPCQVSMDSKSIPLIQMYTDRDFILVDSTV</sequence>
<evidence type="ECO:0000256" key="9">
    <source>
        <dbReference type="RuleBase" id="RU364020"/>
    </source>
</evidence>
<evidence type="ECO:0000313" key="11">
    <source>
        <dbReference type="RefSeq" id="XP_035688664.1"/>
    </source>
</evidence>
<dbReference type="AlphaFoldDB" id="A0A9J7LV05"/>
<proteinExistence type="inferred from homology"/>
<dbReference type="Proteomes" id="UP000001554">
    <property type="component" value="Chromosome 1"/>
</dbReference>
<dbReference type="PANTHER" id="PTHR12137:SF33">
    <property type="entry name" value="CARBOHYDRATE SULFOTRANSFERASE 14"/>
    <property type="match status" value="1"/>
</dbReference>
<keyword evidence="10" id="KW-1185">Reference proteome</keyword>
<feature type="transmembrane region" description="Helical" evidence="9">
    <location>
        <begin position="16"/>
        <end position="33"/>
    </location>
</feature>
<evidence type="ECO:0000256" key="2">
    <source>
        <dbReference type="ARBA" id="ARBA00006339"/>
    </source>
</evidence>
<dbReference type="KEGG" id="bfo:118424227"/>
<keyword evidence="3 9" id="KW-0808">Transferase</keyword>
<evidence type="ECO:0000313" key="10">
    <source>
        <dbReference type="Proteomes" id="UP000001554"/>
    </source>
</evidence>
<keyword evidence="8 9" id="KW-0325">Glycoprotein</keyword>
<reference evidence="10" key="1">
    <citation type="journal article" date="2020" name="Nat. Ecol. Evol.">
        <title>Deeply conserved synteny resolves early events in vertebrate evolution.</title>
        <authorList>
            <person name="Simakov O."/>
            <person name="Marletaz F."/>
            <person name="Yue J.X."/>
            <person name="O'Connell B."/>
            <person name="Jenkins J."/>
            <person name="Brandt A."/>
            <person name="Calef R."/>
            <person name="Tung C.H."/>
            <person name="Huang T.K."/>
            <person name="Schmutz J."/>
            <person name="Satoh N."/>
            <person name="Yu J.K."/>
            <person name="Putnam N.H."/>
            <person name="Green R.E."/>
            <person name="Rokhsar D.S."/>
        </authorList>
    </citation>
    <scope>NUCLEOTIDE SEQUENCE [LARGE SCALE GENOMIC DNA]</scope>
    <source>
        <strain evidence="10">S238N-H82</strain>
    </source>
</reference>
<dbReference type="InterPro" id="IPR018011">
    <property type="entry name" value="Carb_sulfotrans_8-10"/>
</dbReference>
<evidence type="ECO:0000256" key="6">
    <source>
        <dbReference type="ARBA" id="ARBA00023034"/>
    </source>
</evidence>
<reference evidence="11" key="2">
    <citation type="submission" date="2025-08" db="UniProtKB">
        <authorList>
            <consortium name="RefSeq"/>
        </authorList>
    </citation>
    <scope>IDENTIFICATION</scope>
    <source>
        <strain evidence="11">S238N-H82</strain>
        <tissue evidence="11">Testes</tissue>
    </source>
</reference>